<dbReference type="AlphaFoldDB" id="A0A101QUA2"/>
<evidence type="ECO:0000256" key="2">
    <source>
        <dbReference type="SAM" id="Phobius"/>
    </source>
</evidence>
<evidence type="ECO:0000313" key="3">
    <source>
        <dbReference type="EMBL" id="KUN36259.1"/>
    </source>
</evidence>
<dbReference type="EMBL" id="LMWS01000026">
    <property type="protein sequence ID" value="KUN36259.1"/>
    <property type="molecule type" value="Genomic_DNA"/>
</dbReference>
<feature type="region of interest" description="Disordered" evidence="1">
    <location>
        <begin position="1"/>
        <end position="87"/>
    </location>
</feature>
<feature type="transmembrane region" description="Helical" evidence="2">
    <location>
        <begin position="367"/>
        <end position="384"/>
    </location>
</feature>
<feature type="compositionally biased region" description="Basic and acidic residues" evidence="1">
    <location>
        <begin position="19"/>
        <end position="31"/>
    </location>
</feature>
<keyword evidence="2" id="KW-1133">Transmembrane helix</keyword>
<proteinExistence type="predicted"/>
<feature type="transmembrane region" description="Helical" evidence="2">
    <location>
        <begin position="431"/>
        <end position="449"/>
    </location>
</feature>
<feature type="transmembrane region" description="Helical" evidence="2">
    <location>
        <begin position="217"/>
        <end position="237"/>
    </location>
</feature>
<evidence type="ECO:0000313" key="4">
    <source>
        <dbReference type="Proteomes" id="UP000053271"/>
    </source>
</evidence>
<dbReference type="Proteomes" id="UP000053271">
    <property type="component" value="Unassembled WGS sequence"/>
</dbReference>
<protein>
    <recommendedName>
        <fullName evidence="5">Integral membrane protein</fullName>
    </recommendedName>
</protein>
<sequence length="465" mass="48450">MSGLGELDRPGTPASPGAWDERSEEWTRTDDPTVPADDPTVPVDGPTAPLDGPRGSVEGRPAVPADDVSGSRPPAARPKPPRRSAVDPVKALMHRHRELCARAVDALEIAAGLEAHGVTDRTAARFRHRDVFSLAEEMYARVPRDGDPSGPTTDTTGRPTGQDRDRDRDGGRDRAFLPPPAHEAGLRLRADWILLSLLPGLLCAATVTGLRHTDGQARLGVAVGGTLAVAVGLHAALRRGPLSRPRPAAHGTVVRTCWLLAYAALGDGLLRAALHGGPDTPPTLAPDGSWPLSLAPLLTLALACAPAAWCAHLLAAGARRRLTVSRGLEEFTASVRPLLLGTFGLFLGALAGLTGLCAALLGEPPAYGRTLTLGSLLFLARLLTVHRFTRAPRLVLAAAVGAQALALAAVFAARLPHCPSLSVPVETVADAWGPALACGAAALVLLVHATRRLTRASAHARPDAP</sequence>
<name>A0A101QUA2_9ACTN</name>
<reference evidence="3 4" key="1">
    <citation type="submission" date="2015-10" db="EMBL/GenBank/DDBJ databases">
        <title>Draft genome sequence of Streptomyces longwoodensis DSM 41677, type strain for the species Streptomyces longwoodensis.</title>
        <authorList>
            <person name="Ruckert C."/>
            <person name="Winkler A."/>
            <person name="Kalinowski J."/>
            <person name="Kampfer P."/>
            <person name="Glaeser S."/>
        </authorList>
    </citation>
    <scope>NUCLEOTIDE SEQUENCE [LARGE SCALE GENOMIC DNA]</scope>
    <source>
        <strain evidence="3 4">DSM 41677</strain>
    </source>
</reference>
<accession>A0A101QUA2</accession>
<feature type="compositionally biased region" description="Basic and acidic residues" evidence="1">
    <location>
        <begin position="161"/>
        <end position="175"/>
    </location>
</feature>
<evidence type="ECO:0000256" key="1">
    <source>
        <dbReference type="SAM" id="MobiDB-lite"/>
    </source>
</evidence>
<keyword evidence="2" id="KW-0472">Membrane</keyword>
<comment type="caution">
    <text evidence="3">The sequence shown here is derived from an EMBL/GenBank/DDBJ whole genome shotgun (WGS) entry which is preliminary data.</text>
</comment>
<dbReference type="RefSeq" id="WP_067236764.1">
    <property type="nucleotide sequence ID" value="NZ_KQ948556.1"/>
</dbReference>
<feature type="transmembrane region" description="Helical" evidence="2">
    <location>
        <begin position="391"/>
        <end position="411"/>
    </location>
</feature>
<dbReference type="GeneID" id="91427277"/>
<organism evidence="3 4">
    <name type="scientific">Streptomyces longwoodensis</name>
    <dbReference type="NCBI Taxonomy" id="68231"/>
    <lineage>
        <taxon>Bacteria</taxon>
        <taxon>Bacillati</taxon>
        <taxon>Actinomycetota</taxon>
        <taxon>Actinomycetes</taxon>
        <taxon>Kitasatosporales</taxon>
        <taxon>Streptomycetaceae</taxon>
        <taxon>Streptomyces</taxon>
    </lineage>
</organism>
<feature type="transmembrane region" description="Helical" evidence="2">
    <location>
        <begin position="338"/>
        <end position="361"/>
    </location>
</feature>
<feature type="compositionally biased region" description="Low complexity" evidence="1">
    <location>
        <begin position="148"/>
        <end position="160"/>
    </location>
</feature>
<keyword evidence="4" id="KW-1185">Reference proteome</keyword>
<gene>
    <name evidence="3" type="ORF">AQJ30_21955</name>
</gene>
<keyword evidence="2" id="KW-0812">Transmembrane</keyword>
<feature type="region of interest" description="Disordered" evidence="1">
    <location>
        <begin position="139"/>
        <end position="179"/>
    </location>
</feature>
<feature type="compositionally biased region" description="Low complexity" evidence="1">
    <location>
        <begin position="32"/>
        <end position="49"/>
    </location>
</feature>
<feature type="transmembrane region" description="Helical" evidence="2">
    <location>
        <begin position="294"/>
        <end position="317"/>
    </location>
</feature>
<feature type="transmembrane region" description="Helical" evidence="2">
    <location>
        <begin position="257"/>
        <end position="274"/>
    </location>
</feature>
<evidence type="ECO:0008006" key="5">
    <source>
        <dbReference type="Google" id="ProtNLM"/>
    </source>
</evidence>
<feature type="transmembrane region" description="Helical" evidence="2">
    <location>
        <begin position="192"/>
        <end position="211"/>
    </location>
</feature>
<dbReference type="STRING" id="68231.AQJ30_21955"/>